<dbReference type="GO" id="GO:0016491">
    <property type="term" value="F:oxidoreductase activity"/>
    <property type="evidence" value="ECO:0007669"/>
    <property type="project" value="UniProtKB-KW"/>
</dbReference>
<dbReference type="HOGENOM" id="CLU_010194_1_1_1"/>
<dbReference type="SUPFAM" id="SSF51735">
    <property type="entry name" value="NAD(P)-binding Rossmann-fold domains"/>
    <property type="match status" value="1"/>
</dbReference>
<evidence type="ECO:0000256" key="2">
    <source>
        <dbReference type="ARBA" id="ARBA00022857"/>
    </source>
</evidence>
<dbReference type="AlphaFoldDB" id="F7B549"/>
<reference evidence="4 5" key="1">
    <citation type="journal article" date="2009" name="Science">
        <title>Genome sequence, comparative analysis, and population genetics of the domestic horse.</title>
        <authorList>
            <consortium name="Broad Institute Genome Sequencing Platform"/>
            <consortium name="Broad Institute Whole Genome Assembly Team"/>
            <person name="Wade C.M."/>
            <person name="Giulotto E."/>
            <person name="Sigurdsson S."/>
            <person name="Zoli M."/>
            <person name="Gnerre S."/>
            <person name="Imsland F."/>
            <person name="Lear T.L."/>
            <person name="Adelson D.L."/>
            <person name="Bailey E."/>
            <person name="Bellone R.R."/>
            <person name="Bloecker H."/>
            <person name="Distl O."/>
            <person name="Edgar R.C."/>
            <person name="Garber M."/>
            <person name="Leeb T."/>
            <person name="Mauceli E."/>
            <person name="MacLeod J.N."/>
            <person name="Penedo M.C.T."/>
            <person name="Raison J.M."/>
            <person name="Sharpe T."/>
            <person name="Vogel J."/>
            <person name="Andersson L."/>
            <person name="Antczak D.F."/>
            <person name="Biagi T."/>
            <person name="Binns M.M."/>
            <person name="Chowdhary B.P."/>
            <person name="Coleman S.J."/>
            <person name="Della Valle G."/>
            <person name="Fryc S."/>
            <person name="Guerin G."/>
            <person name="Hasegawa T."/>
            <person name="Hill E.W."/>
            <person name="Jurka J."/>
            <person name="Kiialainen A."/>
            <person name="Lindgren G."/>
            <person name="Liu J."/>
            <person name="Magnani E."/>
            <person name="Mickelson J.R."/>
            <person name="Murray J."/>
            <person name="Nergadze S.G."/>
            <person name="Onofrio R."/>
            <person name="Pedroni S."/>
            <person name="Piras M.F."/>
            <person name="Raudsepp T."/>
            <person name="Rocchi M."/>
            <person name="Roeed K.H."/>
            <person name="Ryder O.A."/>
            <person name="Searle S."/>
            <person name="Skow L."/>
            <person name="Swinburne J.E."/>
            <person name="Syvaenen A.C."/>
            <person name="Tozaki T."/>
            <person name="Valberg S.J."/>
            <person name="Vaudin M."/>
            <person name="White J.R."/>
            <person name="Zody M.C."/>
            <person name="Lander E.S."/>
            <person name="Lindblad-Toh K."/>
        </authorList>
    </citation>
    <scope>NUCLEOTIDE SEQUENCE [LARGE SCALE GENOMIC DNA]</scope>
    <source>
        <strain evidence="4 5">Thoroughbred</strain>
    </source>
</reference>
<name>F7B549_HORSE</name>
<keyword evidence="2" id="KW-0521">NADP</keyword>
<dbReference type="Bgee" id="ENSECAG00000018815">
    <property type="expression patterns" value="Expressed in liver and 21 other cell types or tissues"/>
</dbReference>
<dbReference type="Gene3D" id="3.40.50.720">
    <property type="entry name" value="NAD(P)-binding Rossmann-like Domain"/>
    <property type="match status" value="1"/>
</dbReference>
<dbReference type="GeneTree" id="ENSGT00940000158919"/>
<evidence type="ECO:0000256" key="3">
    <source>
        <dbReference type="ARBA" id="ARBA00023002"/>
    </source>
</evidence>
<evidence type="ECO:0008006" key="7">
    <source>
        <dbReference type="Google" id="ProtNLM"/>
    </source>
</evidence>
<keyword evidence="3" id="KW-0560">Oxidoreductase</keyword>
<dbReference type="Ensembl" id="ENSECAT00000020256.3">
    <property type="protein sequence ID" value="ENSECAP00000016618.3"/>
    <property type="gene ID" value="ENSECAG00000018815.4"/>
</dbReference>
<dbReference type="InterPro" id="IPR036291">
    <property type="entry name" value="NAD(P)-bd_dom_sf"/>
</dbReference>
<dbReference type="PROSITE" id="PS00061">
    <property type="entry name" value="ADH_SHORT"/>
    <property type="match status" value="1"/>
</dbReference>
<dbReference type="PANTHER" id="PTHR43943:SF8">
    <property type="entry name" value="DEHYDROGENASE_REDUCTASE SDR FAMILY MEMBER 4-RELATED"/>
    <property type="match status" value="1"/>
</dbReference>
<keyword evidence="5" id="KW-1185">Reference proteome</keyword>
<evidence type="ECO:0007829" key="6">
    <source>
        <dbReference type="PeptideAtlas" id="F7B549"/>
    </source>
</evidence>
<dbReference type="InterPro" id="IPR002347">
    <property type="entry name" value="SDR_fam"/>
</dbReference>
<accession>F7B549</accession>
<organism evidence="4 5">
    <name type="scientific">Equus caballus</name>
    <name type="common">Horse</name>
    <dbReference type="NCBI Taxonomy" id="9796"/>
    <lineage>
        <taxon>Eukaryota</taxon>
        <taxon>Metazoa</taxon>
        <taxon>Chordata</taxon>
        <taxon>Craniata</taxon>
        <taxon>Vertebrata</taxon>
        <taxon>Euteleostomi</taxon>
        <taxon>Mammalia</taxon>
        <taxon>Eutheria</taxon>
        <taxon>Laurasiatheria</taxon>
        <taxon>Perissodactyla</taxon>
        <taxon>Equidae</taxon>
        <taxon>Equus</taxon>
    </lineage>
</organism>
<dbReference type="Proteomes" id="UP000002281">
    <property type="component" value="Chromosome 1"/>
</dbReference>
<comment type="similarity">
    <text evidence="1">Belongs to the short-chain dehydrogenases/reductases (SDR) family.</text>
</comment>
<protein>
    <recommendedName>
        <fullName evidence="7">Dehydrogenase/reductase 2</fullName>
    </recommendedName>
</protein>
<dbReference type="InterPro" id="IPR020904">
    <property type="entry name" value="Sc_DH/Rdtase_CS"/>
</dbReference>
<evidence type="ECO:0000313" key="4">
    <source>
        <dbReference type="Ensembl" id="ENSECAP00000016618.3"/>
    </source>
</evidence>
<evidence type="ECO:0000256" key="1">
    <source>
        <dbReference type="ARBA" id="ARBA00006484"/>
    </source>
</evidence>
<sequence length="90" mass="9755">MAVNLHGGIDILVSNAAVSPLFGNMMDATEEIWDKGLGPYNVSKTALLGLTKNLASELAPRNIRVNCLLPDSSRLASAKCCGWTRKERRI</sequence>
<reference evidence="4" key="3">
    <citation type="submission" date="2025-09" db="UniProtKB">
        <authorList>
            <consortium name="Ensembl"/>
        </authorList>
    </citation>
    <scope>IDENTIFICATION</scope>
    <source>
        <strain evidence="4">Thoroughbred</strain>
    </source>
</reference>
<dbReference type="Pfam" id="PF13561">
    <property type="entry name" value="adh_short_C2"/>
    <property type="match status" value="1"/>
</dbReference>
<dbReference type="PANTHER" id="PTHR43943">
    <property type="entry name" value="DEHYDROGENASE/REDUCTASE (SDR FAMILY) MEMBER 4"/>
    <property type="match status" value="1"/>
</dbReference>
<reference evidence="4" key="2">
    <citation type="submission" date="2025-08" db="UniProtKB">
        <authorList>
            <consortium name="Ensembl"/>
        </authorList>
    </citation>
    <scope>IDENTIFICATION</scope>
    <source>
        <strain evidence="4">Thoroughbred</strain>
    </source>
</reference>
<evidence type="ECO:0000313" key="5">
    <source>
        <dbReference type="Proteomes" id="UP000002281"/>
    </source>
</evidence>
<keyword evidence="6" id="KW-1267">Proteomics identification</keyword>
<proteinExistence type="evidence at protein level"/>